<organism evidence="2">
    <name type="scientific">Timema shepardi</name>
    <name type="common">Walking stick</name>
    <dbReference type="NCBI Taxonomy" id="629360"/>
    <lineage>
        <taxon>Eukaryota</taxon>
        <taxon>Metazoa</taxon>
        <taxon>Ecdysozoa</taxon>
        <taxon>Arthropoda</taxon>
        <taxon>Hexapoda</taxon>
        <taxon>Insecta</taxon>
        <taxon>Pterygota</taxon>
        <taxon>Neoptera</taxon>
        <taxon>Polyneoptera</taxon>
        <taxon>Phasmatodea</taxon>
        <taxon>Timematodea</taxon>
        <taxon>Timematoidea</taxon>
        <taxon>Timematidae</taxon>
        <taxon>Timema</taxon>
    </lineage>
</organism>
<evidence type="ECO:0000313" key="2">
    <source>
        <dbReference type="EMBL" id="CAD7265148.1"/>
    </source>
</evidence>
<evidence type="ECO:0000256" key="1">
    <source>
        <dbReference type="SAM" id="MobiDB-lite"/>
    </source>
</evidence>
<feature type="region of interest" description="Disordered" evidence="1">
    <location>
        <begin position="1"/>
        <end position="37"/>
    </location>
</feature>
<reference evidence="2" key="1">
    <citation type="submission" date="2020-11" db="EMBL/GenBank/DDBJ databases">
        <authorList>
            <person name="Tran Van P."/>
        </authorList>
    </citation>
    <scope>NUCLEOTIDE SEQUENCE</scope>
</reference>
<feature type="compositionally biased region" description="Polar residues" evidence="1">
    <location>
        <begin position="22"/>
        <end position="37"/>
    </location>
</feature>
<dbReference type="EMBL" id="OC005149">
    <property type="protein sequence ID" value="CAD7265148.1"/>
    <property type="molecule type" value="Genomic_DNA"/>
</dbReference>
<accession>A0A7R9G2Z6</accession>
<protein>
    <submittedName>
        <fullName evidence="2">Uncharacterized protein</fullName>
    </submittedName>
</protein>
<gene>
    <name evidence="2" type="ORF">TSIB3V08_LOCUS9193</name>
</gene>
<dbReference type="AlphaFoldDB" id="A0A7R9G2Z6"/>
<name>A0A7R9G2Z6_TIMSH</name>
<feature type="compositionally biased region" description="Basic residues" evidence="1">
    <location>
        <begin position="1"/>
        <end position="10"/>
    </location>
</feature>
<proteinExistence type="predicted"/>
<sequence length="81" mass="9333">MEMSSRRKKTQKIDMSDISKPILNNKQQFSQESASRAYTSHLRESKGRLVWPNGWPALTENAALTVSWRVIKGKPKVEDMK</sequence>